<proteinExistence type="predicted"/>
<sequence length="62" mass="7494">MFKDGLSIHQFIAMSMPDHAMEREMQMLMMKDTTMTCEQDQLQAIRMATLSKQRDWRNVWLR</sequence>
<gene>
    <name evidence="2" type="ORF">Pyn_17210</name>
    <name evidence="1" type="ORF">Pyn_38444</name>
</gene>
<keyword evidence="3" id="KW-1185">Reference proteome</keyword>
<reference evidence="2 3" key="1">
    <citation type="submission" date="2018-02" db="EMBL/GenBank/DDBJ databases">
        <title>Draft genome of wild Prunus yedoensis var. nudiflora.</title>
        <authorList>
            <person name="Baek S."/>
            <person name="Kim J.-H."/>
            <person name="Choi K."/>
            <person name="Kim G.-B."/>
            <person name="Cho A."/>
            <person name="Jang H."/>
            <person name="Shin C.-H."/>
            <person name="Yu H.-J."/>
            <person name="Mun J.-H."/>
        </authorList>
    </citation>
    <scope>NUCLEOTIDE SEQUENCE [LARGE SCALE GENOMIC DNA]</scope>
    <source>
        <strain evidence="3">cv. Jeju island</strain>
        <tissue evidence="2">Leaf</tissue>
    </source>
</reference>
<organism evidence="2 3">
    <name type="scientific">Prunus yedoensis var. nudiflora</name>
    <dbReference type="NCBI Taxonomy" id="2094558"/>
    <lineage>
        <taxon>Eukaryota</taxon>
        <taxon>Viridiplantae</taxon>
        <taxon>Streptophyta</taxon>
        <taxon>Embryophyta</taxon>
        <taxon>Tracheophyta</taxon>
        <taxon>Spermatophyta</taxon>
        <taxon>Magnoliopsida</taxon>
        <taxon>eudicotyledons</taxon>
        <taxon>Gunneridae</taxon>
        <taxon>Pentapetalae</taxon>
        <taxon>rosids</taxon>
        <taxon>fabids</taxon>
        <taxon>Rosales</taxon>
        <taxon>Rosaceae</taxon>
        <taxon>Amygdaloideae</taxon>
        <taxon>Amygdaleae</taxon>
        <taxon>Prunus</taxon>
    </lineage>
</organism>
<evidence type="ECO:0000313" key="3">
    <source>
        <dbReference type="Proteomes" id="UP000250321"/>
    </source>
</evidence>
<protein>
    <submittedName>
        <fullName evidence="2">Uncharacterized protein</fullName>
    </submittedName>
</protein>
<dbReference type="Proteomes" id="UP000250321">
    <property type="component" value="Unassembled WGS sequence"/>
</dbReference>
<name>A0A314XIY7_PRUYE</name>
<evidence type="ECO:0000313" key="1">
    <source>
        <dbReference type="EMBL" id="PQM34530.1"/>
    </source>
</evidence>
<dbReference type="AlphaFoldDB" id="A0A314XIY7"/>
<dbReference type="EMBL" id="PJQY01003801">
    <property type="protein sequence ID" value="PQM34530.1"/>
    <property type="molecule type" value="Genomic_DNA"/>
</dbReference>
<accession>A0A314XIY7</accession>
<evidence type="ECO:0000313" key="2">
    <source>
        <dbReference type="EMBL" id="PQP93872.1"/>
    </source>
</evidence>
<comment type="caution">
    <text evidence="2">The sequence shown here is derived from an EMBL/GenBank/DDBJ whole genome shotgun (WGS) entry which is preliminary data.</text>
</comment>
<dbReference type="EMBL" id="PJQY01002420">
    <property type="protein sequence ID" value="PQP93872.1"/>
    <property type="molecule type" value="Genomic_DNA"/>
</dbReference>